<evidence type="ECO:0000313" key="2">
    <source>
        <dbReference type="Proteomes" id="UP000004169"/>
    </source>
</evidence>
<organism evidence="1 2">
    <name type="scientific">Magnetospirillum molischianum DSM 120</name>
    <dbReference type="NCBI Taxonomy" id="1150626"/>
    <lineage>
        <taxon>Bacteria</taxon>
        <taxon>Pseudomonadati</taxon>
        <taxon>Pseudomonadota</taxon>
        <taxon>Alphaproteobacteria</taxon>
        <taxon>Rhodospirillales</taxon>
        <taxon>Rhodospirillaceae</taxon>
        <taxon>Magnetospirillum</taxon>
    </lineage>
</organism>
<dbReference type="eggNOG" id="COG0438">
    <property type="taxonomic scope" value="Bacteria"/>
</dbReference>
<comment type="caution">
    <text evidence="1">The sequence shown here is derived from an EMBL/GenBank/DDBJ whole genome shotgun (WGS) entry which is preliminary data.</text>
</comment>
<sequence>MSGLTSCPAYSDLALSTYFHHARALLFPSFEEGYGLPVFSEIAGTIPDYLDPLDGPGWYRRVLDYSAPDSAARAAQLDRLARFQAATWDEHFRRVDLLLGRPGLGRIQPK</sequence>
<reference evidence="1 2" key="1">
    <citation type="journal article" date="2012" name="J. Bacteriol.">
        <title>Draft Genome Sequence of the Purple Photosynthetic Bacterium Phaeospirillum molischianum DSM120, a Particularly Versatile Bacterium.</title>
        <authorList>
            <person name="Duquesne K."/>
            <person name="Prima V."/>
            <person name="Ji B."/>
            <person name="Rouy Z."/>
            <person name="Medigue C."/>
            <person name="Talla E."/>
            <person name="Sturgis J.N."/>
        </authorList>
    </citation>
    <scope>NUCLEOTIDE SEQUENCE [LARGE SCALE GENOMIC DNA]</scope>
    <source>
        <strain evidence="2">DSM120</strain>
    </source>
</reference>
<gene>
    <name evidence="1" type="ORF">PHAMO_50004</name>
</gene>
<evidence type="ECO:0000313" key="1">
    <source>
        <dbReference type="EMBL" id="CCG42859.1"/>
    </source>
</evidence>
<dbReference type="Proteomes" id="UP000004169">
    <property type="component" value="Unassembled WGS sequence"/>
</dbReference>
<name>H8FWX1_MAGML</name>
<keyword evidence="2" id="KW-1185">Reference proteome</keyword>
<dbReference type="GO" id="GO:0016740">
    <property type="term" value="F:transferase activity"/>
    <property type="evidence" value="ECO:0007669"/>
    <property type="project" value="UniProtKB-KW"/>
</dbReference>
<protein>
    <submittedName>
        <fullName evidence="1">Glycosyltransferase</fullName>
    </submittedName>
</protein>
<dbReference type="AlphaFoldDB" id="H8FWX1"/>
<keyword evidence="1" id="KW-0808">Transferase</keyword>
<accession>H8FWX1</accession>
<proteinExistence type="predicted"/>
<dbReference type="STRING" id="1150626.PHAMO_50004"/>
<dbReference type="EMBL" id="CAHP01000045">
    <property type="protein sequence ID" value="CCG42859.1"/>
    <property type="molecule type" value="Genomic_DNA"/>
</dbReference>